<dbReference type="GO" id="GO:0016740">
    <property type="term" value="F:transferase activity"/>
    <property type="evidence" value="ECO:0007669"/>
    <property type="project" value="UniProtKB-KW"/>
</dbReference>
<dbReference type="InterPro" id="IPR011990">
    <property type="entry name" value="TPR-like_helical_dom_sf"/>
</dbReference>
<dbReference type="Gene3D" id="3.90.550.10">
    <property type="entry name" value="Spore Coat Polysaccharide Biosynthesis Protein SpsA, Chain A"/>
    <property type="match status" value="1"/>
</dbReference>
<evidence type="ECO:0000313" key="3">
    <source>
        <dbReference type="Proteomes" id="UP000515960"/>
    </source>
</evidence>
<dbReference type="CDD" id="cd02511">
    <property type="entry name" value="Beta4Glucosyltransferase"/>
    <property type="match status" value="1"/>
</dbReference>
<dbReference type="EMBL" id="CP060490">
    <property type="protein sequence ID" value="QNL44491.1"/>
    <property type="molecule type" value="Genomic_DNA"/>
</dbReference>
<dbReference type="InterPro" id="IPR001173">
    <property type="entry name" value="Glyco_trans_2-like"/>
</dbReference>
<name>A0A7G9B4L0_9FIRM</name>
<dbReference type="Proteomes" id="UP000515960">
    <property type="component" value="Chromosome"/>
</dbReference>
<dbReference type="SUPFAM" id="SSF48452">
    <property type="entry name" value="TPR-like"/>
    <property type="match status" value="1"/>
</dbReference>
<feature type="domain" description="Glycosyltransferase 2-like" evidence="1">
    <location>
        <begin position="5"/>
        <end position="126"/>
    </location>
</feature>
<dbReference type="AlphaFoldDB" id="A0A7G9B4L0"/>
<dbReference type="Gene3D" id="1.25.40.10">
    <property type="entry name" value="Tetratricopeptide repeat domain"/>
    <property type="match status" value="1"/>
</dbReference>
<dbReference type="Pfam" id="PF00535">
    <property type="entry name" value="Glycos_transf_2"/>
    <property type="match status" value="1"/>
</dbReference>
<reference evidence="2 3" key="1">
    <citation type="submission" date="2020-08" db="EMBL/GenBank/DDBJ databases">
        <authorList>
            <person name="Liu C."/>
            <person name="Sun Q."/>
        </authorList>
    </citation>
    <scope>NUCLEOTIDE SEQUENCE [LARGE SCALE GENOMIC DNA]</scope>
    <source>
        <strain evidence="2 3">NSJ-62</strain>
    </source>
</reference>
<evidence type="ECO:0000259" key="1">
    <source>
        <dbReference type="Pfam" id="PF00535"/>
    </source>
</evidence>
<protein>
    <submittedName>
        <fullName evidence="2">Glycosyltransferase</fullName>
    </submittedName>
</protein>
<organism evidence="2 3">
    <name type="scientific">Oscillibacter hominis</name>
    <dbReference type="NCBI Taxonomy" id="2763056"/>
    <lineage>
        <taxon>Bacteria</taxon>
        <taxon>Bacillati</taxon>
        <taxon>Bacillota</taxon>
        <taxon>Clostridia</taxon>
        <taxon>Eubacteriales</taxon>
        <taxon>Oscillospiraceae</taxon>
        <taxon>Oscillibacter</taxon>
    </lineage>
</organism>
<sequence length="363" mass="41722">MITISLCMIVKNEENTLPRCLDSVGDAVDEIVVVDTGSTDRTKERARQYTDRVYEFPWRDDFAAARNFAFDMGQMDYLMWLDGDDVLQPEDRMALMQLKKDLEPDTDVVMLPYHTAFDASGRPTFSYYRERLIRRGAKLRWEGAVHEAIAPAGKVVYGEAAVTHRKTGPGDPDRNLRILEGLMAKGEKLTPRERFYYGRELTYHQRDREAIRVLKEFLESGDGWVENNIQASRDLAGCYERLGEQELRFQALACGLRFGPPRAESCCELGRFFLEREEWPSAAYWYERALECPMEEHGGGFTTPECYGYVPALQLCVCCYRMGEVARAEAYNEMACGIKPDSEPCRYNRAFFDRLKGREPSAM</sequence>
<dbReference type="PANTHER" id="PTHR43630:SF2">
    <property type="entry name" value="GLYCOSYLTRANSFERASE"/>
    <property type="match status" value="1"/>
</dbReference>
<keyword evidence="2" id="KW-0808">Transferase</keyword>
<dbReference type="KEGG" id="ohi:H8790_00065"/>
<proteinExistence type="predicted"/>
<dbReference type="InterPro" id="IPR029044">
    <property type="entry name" value="Nucleotide-diphossugar_trans"/>
</dbReference>
<keyword evidence="3" id="KW-1185">Reference proteome</keyword>
<dbReference type="PANTHER" id="PTHR43630">
    <property type="entry name" value="POLY-BETA-1,6-N-ACETYL-D-GLUCOSAMINE SYNTHASE"/>
    <property type="match status" value="1"/>
</dbReference>
<gene>
    <name evidence="2" type="ORF">H8790_00065</name>
</gene>
<dbReference type="RefSeq" id="WP_187333092.1">
    <property type="nucleotide sequence ID" value="NZ_CP060490.1"/>
</dbReference>
<evidence type="ECO:0000313" key="2">
    <source>
        <dbReference type="EMBL" id="QNL44491.1"/>
    </source>
</evidence>
<accession>A0A7G9B4L0</accession>
<dbReference type="SUPFAM" id="SSF53448">
    <property type="entry name" value="Nucleotide-diphospho-sugar transferases"/>
    <property type="match status" value="1"/>
</dbReference>
<dbReference type="SUPFAM" id="SSF81901">
    <property type="entry name" value="HCP-like"/>
    <property type="match status" value="1"/>
</dbReference>